<dbReference type="AlphaFoldDB" id="A0AAE0BCG7"/>
<dbReference type="Proteomes" id="UP001190700">
    <property type="component" value="Unassembled WGS sequence"/>
</dbReference>
<sequence>MSMASERAASGSKSREQSDYLASKHSGAQALHQLQGASQVQSKTDEEFNASSFLRTETITPLVRELDTFVLKQLFELTENNTRAMEEKVTAFRESRKAADRPDMICLEDCAMQHWQASDSGGEDKPYNETNGEISLSAEEPRQSSLAFPAAATGFSGFRNASLPEHPVFR</sequence>
<accession>A0AAE0BCG7</accession>
<reference evidence="2 3" key="1">
    <citation type="journal article" date="2015" name="Genome Biol. Evol.">
        <title>Comparative Genomics of a Bacterivorous Green Alga Reveals Evolutionary Causalities and Consequences of Phago-Mixotrophic Mode of Nutrition.</title>
        <authorList>
            <person name="Burns J.A."/>
            <person name="Paasch A."/>
            <person name="Narechania A."/>
            <person name="Kim E."/>
        </authorList>
    </citation>
    <scope>NUCLEOTIDE SEQUENCE [LARGE SCALE GENOMIC DNA]</scope>
    <source>
        <strain evidence="2 3">PLY_AMNH</strain>
    </source>
</reference>
<dbReference type="EMBL" id="LGRX02035567">
    <property type="protein sequence ID" value="KAK3234058.1"/>
    <property type="molecule type" value="Genomic_DNA"/>
</dbReference>
<gene>
    <name evidence="2" type="ORF">CYMTET_55681</name>
</gene>
<keyword evidence="3" id="KW-1185">Reference proteome</keyword>
<name>A0AAE0BCG7_9CHLO</name>
<proteinExistence type="predicted"/>
<feature type="region of interest" description="Disordered" evidence="1">
    <location>
        <begin position="1"/>
        <end position="46"/>
    </location>
</feature>
<evidence type="ECO:0000256" key="1">
    <source>
        <dbReference type="SAM" id="MobiDB-lite"/>
    </source>
</evidence>
<protein>
    <submittedName>
        <fullName evidence="2">Uncharacterized protein</fullName>
    </submittedName>
</protein>
<organism evidence="2 3">
    <name type="scientific">Cymbomonas tetramitiformis</name>
    <dbReference type="NCBI Taxonomy" id="36881"/>
    <lineage>
        <taxon>Eukaryota</taxon>
        <taxon>Viridiplantae</taxon>
        <taxon>Chlorophyta</taxon>
        <taxon>Pyramimonadophyceae</taxon>
        <taxon>Pyramimonadales</taxon>
        <taxon>Pyramimonadaceae</taxon>
        <taxon>Cymbomonas</taxon>
    </lineage>
</organism>
<evidence type="ECO:0000313" key="3">
    <source>
        <dbReference type="Proteomes" id="UP001190700"/>
    </source>
</evidence>
<comment type="caution">
    <text evidence="2">The sequence shown here is derived from an EMBL/GenBank/DDBJ whole genome shotgun (WGS) entry which is preliminary data.</text>
</comment>
<evidence type="ECO:0000313" key="2">
    <source>
        <dbReference type="EMBL" id="KAK3234058.1"/>
    </source>
</evidence>
<feature type="region of interest" description="Disordered" evidence="1">
    <location>
        <begin position="117"/>
        <end position="143"/>
    </location>
</feature>